<accession>A0A0C3DF12</accession>
<dbReference type="HOGENOM" id="CLU_2984744_0_0_1"/>
<organism evidence="1 2">
    <name type="scientific">Scleroderma citrinum Foug A</name>
    <dbReference type="NCBI Taxonomy" id="1036808"/>
    <lineage>
        <taxon>Eukaryota</taxon>
        <taxon>Fungi</taxon>
        <taxon>Dikarya</taxon>
        <taxon>Basidiomycota</taxon>
        <taxon>Agaricomycotina</taxon>
        <taxon>Agaricomycetes</taxon>
        <taxon>Agaricomycetidae</taxon>
        <taxon>Boletales</taxon>
        <taxon>Sclerodermatineae</taxon>
        <taxon>Sclerodermataceae</taxon>
        <taxon>Scleroderma</taxon>
    </lineage>
</organism>
<reference evidence="2" key="2">
    <citation type="submission" date="2015-01" db="EMBL/GenBank/DDBJ databases">
        <title>Evolutionary Origins and Diversification of the Mycorrhizal Mutualists.</title>
        <authorList>
            <consortium name="DOE Joint Genome Institute"/>
            <consortium name="Mycorrhizal Genomics Consortium"/>
            <person name="Kohler A."/>
            <person name="Kuo A."/>
            <person name="Nagy L.G."/>
            <person name="Floudas D."/>
            <person name="Copeland A."/>
            <person name="Barry K.W."/>
            <person name="Cichocki N."/>
            <person name="Veneault-Fourrey C."/>
            <person name="LaButti K."/>
            <person name="Lindquist E.A."/>
            <person name="Lipzen A."/>
            <person name="Lundell T."/>
            <person name="Morin E."/>
            <person name="Murat C."/>
            <person name="Riley R."/>
            <person name="Ohm R."/>
            <person name="Sun H."/>
            <person name="Tunlid A."/>
            <person name="Henrissat B."/>
            <person name="Grigoriev I.V."/>
            <person name="Hibbett D.S."/>
            <person name="Martin F."/>
        </authorList>
    </citation>
    <scope>NUCLEOTIDE SEQUENCE [LARGE SCALE GENOMIC DNA]</scope>
    <source>
        <strain evidence="2">Foug A</strain>
    </source>
</reference>
<proteinExistence type="predicted"/>
<dbReference type="EMBL" id="KN822075">
    <property type="protein sequence ID" value="KIM59300.1"/>
    <property type="molecule type" value="Genomic_DNA"/>
</dbReference>
<name>A0A0C3DF12_9AGAM</name>
<dbReference type="AlphaFoldDB" id="A0A0C3DF12"/>
<dbReference type="Proteomes" id="UP000053989">
    <property type="component" value="Unassembled WGS sequence"/>
</dbReference>
<gene>
    <name evidence="1" type="ORF">SCLCIDRAFT_126417</name>
</gene>
<keyword evidence="2" id="KW-1185">Reference proteome</keyword>
<reference evidence="1 2" key="1">
    <citation type="submission" date="2014-04" db="EMBL/GenBank/DDBJ databases">
        <authorList>
            <consortium name="DOE Joint Genome Institute"/>
            <person name="Kuo A."/>
            <person name="Kohler A."/>
            <person name="Nagy L.G."/>
            <person name="Floudas D."/>
            <person name="Copeland A."/>
            <person name="Barry K.W."/>
            <person name="Cichocki N."/>
            <person name="Veneault-Fourrey C."/>
            <person name="LaButti K."/>
            <person name="Lindquist E.A."/>
            <person name="Lipzen A."/>
            <person name="Lundell T."/>
            <person name="Morin E."/>
            <person name="Murat C."/>
            <person name="Sun H."/>
            <person name="Tunlid A."/>
            <person name="Henrissat B."/>
            <person name="Grigoriev I.V."/>
            <person name="Hibbett D.S."/>
            <person name="Martin F."/>
            <person name="Nordberg H.P."/>
            <person name="Cantor M.N."/>
            <person name="Hua S.X."/>
        </authorList>
    </citation>
    <scope>NUCLEOTIDE SEQUENCE [LARGE SCALE GENOMIC DNA]</scope>
    <source>
        <strain evidence="1 2">Foug A</strain>
    </source>
</reference>
<dbReference type="InParanoid" id="A0A0C3DF12"/>
<protein>
    <recommendedName>
        <fullName evidence="3">Heterokaryon incompatibility domain-containing protein</fullName>
    </recommendedName>
</protein>
<evidence type="ECO:0000313" key="2">
    <source>
        <dbReference type="Proteomes" id="UP000053989"/>
    </source>
</evidence>
<feature type="non-terminal residue" evidence="1">
    <location>
        <position position="1"/>
    </location>
</feature>
<evidence type="ECO:0008006" key="3">
    <source>
        <dbReference type="Google" id="ProtNLM"/>
    </source>
</evidence>
<evidence type="ECO:0000313" key="1">
    <source>
        <dbReference type="EMBL" id="KIM59300.1"/>
    </source>
</evidence>
<sequence>QAQREEYAWLWVDTCCIDKQSIAEPSILFTGGMRIRRYALMPASMTRGAHPFPLRVTS</sequence>